<name>A0ABP5IVP8_9ACTN</name>
<keyword evidence="2" id="KW-1185">Reference proteome</keyword>
<sequence>MSGGPGTEVFRVDWLPGTDLLHGVCHCGAEHVAQDPVEMWRWMLAHPVGHTA</sequence>
<reference evidence="2" key="1">
    <citation type="journal article" date="2019" name="Int. J. Syst. Evol. Microbiol.">
        <title>The Global Catalogue of Microorganisms (GCM) 10K type strain sequencing project: providing services to taxonomists for standard genome sequencing and annotation.</title>
        <authorList>
            <consortium name="The Broad Institute Genomics Platform"/>
            <consortium name="The Broad Institute Genome Sequencing Center for Infectious Disease"/>
            <person name="Wu L."/>
            <person name="Ma J."/>
        </authorList>
    </citation>
    <scope>NUCLEOTIDE SEQUENCE [LARGE SCALE GENOMIC DNA]</scope>
    <source>
        <strain evidence="2">JCM 15481</strain>
    </source>
</reference>
<dbReference type="RefSeq" id="WP_199788926.1">
    <property type="nucleotide sequence ID" value="NZ_BAAAPF010000002.1"/>
</dbReference>
<comment type="caution">
    <text evidence="1">The sequence shown here is derived from an EMBL/GenBank/DDBJ whole genome shotgun (WGS) entry which is preliminary data.</text>
</comment>
<protein>
    <submittedName>
        <fullName evidence="1">Uncharacterized protein</fullName>
    </submittedName>
</protein>
<evidence type="ECO:0000313" key="1">
    <source>
        <dbReference type="EMBL" id="GAA2107316.1"/>
    </source>
</evidence>
<evidence type="ECO:0000313" key="2">
    <source>
        <dbReference type="Proteomes" id="UP001500443"/>
    </source>
</evidence>
<accession>A0ABP5IVP8</accession>
<dbReference type="Proteomes" id="UP001500443">
    <property type="component" value="Unassembled WGS sequence"/>
</dbReference>
<dbReference type="EMBL" id="BAAAPF010000002">
    <property type="protein sequence ID" value="GAA2107316.1"/>
    <property type="molecule type" value="Genomic_DNA"/>
</dbReference>
<gene>
    <name evidence="1" type="ORF">GCM10009802_02280</name>
</gene>
<organism evidence="1 2">
    <name type="scientific">Streptomyces synnematoformans</name>
    <dbReference type="NCBI Taxonomy" id="415721"/>
    <lineage>
        <taxon>Bacteria</taxon>
        <taxon>Bacillati</taxon>
        <taxon>Actinomycetota</taxon>
        <taxon>Actinomycetes</taxon>
        <taxon>Kitasatosporales</taxon>
        <taxon>Streptomycetaceae</taxon>
        <taxon>Streptomyces</taxon>
    </lineage>
</organism>
<proteinExistence type="predicted"/>